<proteinExistence type="predicted"/>
<reference evidence="1" key="1">
    <citation type="submission" date="2019-08" db="EMBL/GenBank/DDBJ databases">
        <authorList>
            <person name="Kucharzyk K."/>
            <person name="Murdoch R.W."/>
            <person name="Higgins S."/>
            <person name="Loffler F."/>
        </authorList>
    </citation>
    <scope>NUCLEOTIDE SEQUENCE</scope>
</reference>
<name>A0A645DFE0_9ZZZZ</name>
<accession>A0A645DFE0</accession>
<dbReference type="EMBL" id="VSSQ01035865">
    <property type="protein sequence ID" value="MPM88200.1"/>
    <property type="molecule type" value="Genomic_DNA"/>
</dbReference>
<organism evidence="1">
    <name type="scientific">bioreactor metagenome</name>
    <dbReference type="NCBI Taxonomy" id="1076179"/>
    <lineage>
        <taxon>unclassified sequences</taxon>
        <taxon>metagenomes</taxon>
        <taxon>ecological metagenomes</taxon>
    </lineage>
</organism>
<evidence type="ECO:0000313" key="1">
    <source>
        <dbReference type="EMBL" id="MPM88200.1"/>
    </source>
</evidence>
<gene>
    <name evidence="1" type="ORF">SDC9_135301</name>
</gene>
<comment type="caution">
    <text evidence="1">The sequence shown here is derived from an EMBL/GenBank/DDBJ whole genome shotgun (WGS) entry which is preliminary data.</text>
</comment>
<sequence>MLRGFICLLLICNMCTMTGCSKDYSNRSDIVKQIQTKFCLNYEEKRVYDLLKEDLNDDYLQNLNALSIVRIYIQTQFDNRYDIEKILFLDDSNSFREDKTESQSQQIAKEVWFGIQQGEFSQTKEKTNFIYETKDGERNISIVKDKNGIWKIDEISYIDTESKKLVCNITSFLLSLQL</sequence>
<dbReference type="AlphaFoldDB" id="A0A645DFE0"/>
<protein>
    <submittedName>
        <fullName evidence="1">Uncharacterized protein</fullName>
    </submittedName>
</protein>
<dbReference type="PROSITE" id="PS51257">
    <property type="entry name" value="PROKAR_LIPOPROTEIN"/>
    <property type="match status" value="1"/>
</dbReference>